<gene>
    <name evidence="1" type="ORF">LOK49_LG10G01174</name>
</gene>
<keyword evidence="2" id="KW-1185">Reference proteome</keyword>
<proteinExistence type="predicted"/>
<accession>A0ACC0GDQ8</accession>
<name>A0ACC0GDQ8_9ERIC</name>
<evidence type="ECO:0000313" key="1">
    <source>
        <dbReference type="EMBL" id="KAI7998674.1"/>
    </source>
</evidence>
<comment type="caution">
    <text evidence="1">The sequence shown here is derived from an EMBL/GenBank/DDBJ whole genome shotgun (WGS) entry which is preliminary data.</text>
</comment>
<protein>
    <submittedName>
        <fullName evidence="1">Dynamin-related protein 3A</fullName>
    </submittedName>
</protein>
<evidence type="ECO:0000313" key="2">
    <source>
        <dbReference type="Proteomes" id="UP001060215"/>
    </source>
</evidence>
<reference evidence="1 2" key="1">
    <citation type="journal article" date="2022" name="Plant J.">
        <title>Chromosome-level genome of Camellia lanceoleosa provides a valuable resource for understanding genome evolution and self-incompatibility.</title>
        <authorList>
            <person name="Gong W."/>
            <person name="Xiao S."/>
            <person name="Wang L."/>
            <person name="Liao Z."/>
            <person name="Chang Y."/>
            <person name="Mo W."/>
            <person name="Hu G."/>
            <person name="Li W."/>
            <person name="Zhao G."/>
            <person name="Zhu H."/>
            <person name="Hu X."/>
            <person name="Ji K."/>
            <person name="Xiang X."/>
            <person name="Song Q."/>
            <person name="Yuan D."/>
            <person name="Jin S."/>
            <person name="Zhang L."/>
        </authorList>
    </citation>
    <scope>NUCLEOTIDE SEQUENCE [LARGE SCALE GENOMIC DNA]</scope>
    <source>
        <strain evidence="1">SQ_2022a</strain>
    </source>
</reference>
<organism evidence="1 2">
    <name type="scientific">Camellia lanceoleosa</name>
    <dbReference type="NCBI Taxonomy" id="1840588"/>
    <lineage>
        <taxon>Eukaryota</taxon>
        <taxon>Viridiplantae</taxon>
        <taxon>Streptophyta</taxon>
        <taxon>Embryophyta</taxon>
        <taxon>Tracheophyta</taxon>
        <taxon>Spermatophyta</taxon>
        <taxon>Magnoliopsida</taxon>
        <taxon>eudicotyledons</taxon>
        <taxon>Gunneridae</taxon>
        <taxon>Pentapetalae</taxon>
        <taxon>asterids</taxon>
        <taxon>Ericales</taxon>
        <taxon>Theaceae</taxon>
        <taxon>Camellia</taxon>
    </lineage>
</organism>
<sequence length="184" mass="20653">MELAETEREVGYNKGVSDKQIRLKISSPNILNITLVDLPGITKVPVGDQPRDIEARIRKMIMSHIKQKSCIILAVSPGNSDLATSDALQMAKEADPTGSRTIGVITKLDIMDRGTNARNFLRGKVVPLRLGYIGVVNRSQEDINKTRSIAEALAYEEQFFRDNHVLFTSDYYFGLNPFIVSHWF</sequence>
<dbReference type="Proteomes" id="UP001060215">
    <property type="component" value="Chromosome 10"/>
</dbReference>
<dbReference type="EMBL" id="CM045767">
    <property type="protein sequence ID" value="KAI7998674.1"/>
    <property type="molecule type" value="Genomic_DNA"/>
</dbReference>